<protein>
    <submittedName>
        <fullName evidence="6">Interferon-inducible GTPase 5-like</fullName>
    </submittedName>
</protein>
<dbReference type="InterPro" id="IPR030385">
    <property type="entry name" value="G_IRG_dom"/>
</dbReference>
<comment type="similarity">
    <text evidence="1">Belongs to the TRAFAC class dynamin-like GTPase superfamily. IRG family.</text>
</comment>
<dbReference type="FunFam" id="3.40.50.300:FF:000541">
    <property type="entry name" value="Immunity related GTPase M"/>
    <property type="match status" value="1"/>
</dbReference>
<dbReference type="Pfam" id="PF05049">
    <property type="entry name" value="IIGP"/>
    <property type="match status" value="1"/>
</dbReference>
<feature type="domain" description="IRG-type G" evidence="5">
    <location>
        <begin position="83"/>
        <end position="265"/>
    </location>
</feature>
<comment type="caution">
    <text evidence="6">The sequence shown here is derived from an EMBL/GenBank/DDBJ whole genome shotgun (WGS) entry which is preliminary data.</text>
</comment>
<evidence type="ECO:0000256" key="1">
    <source>
        <dbReference type="ARBA" id="ARBA00005429"/>
    </source>
</evidence>
<keyword evidence="7" id="KW-1185">Reference proteome</keyword>
<dbReference type="OrthoDB" id="9424945at2759"/>
<dbReference type="PROSITE" id="PS51716">
    <property type="entry name" value="G_IRG"/>
    <property type="match status" value="1"/>
</dbReference>
<dbReference type="GO" id="GO:0003924">
    <property type="term" value="F:GTPase activity"/>
    <property type="evidence" value="ECO:0007669"/>
    <property type="project" value="TreeGrafter"/>
</dbReference>
<dbReference type="Gene3D" id="3.40.50.300">
    <property type="entry name" value="P-loop containing nucleotide triphosphate hydrolases"/>
    <property type="match status" value="1"/>
</dbReference>
<keyword evidence="3" id="KW-0378">Hydrolase</keyword>
<dbReference type="eggNOG" id="ENOG502QS9R">
    <property type="taxonomic scope" value="Eukaryota"/>
</dbReference>
<dbReference type="AlphaFoldDB" id="A0A151MCE0"/>
<evidence type="ECO:0000256" key="4">
    <source>
        <dbReference type="ARBA" id="ARBA00023134"/>
    </source>
</evidence>
<sequence>MGNHQSRSTASKNHGKTEAGHEELTLLLEVFQVAMSPYQDLISEQELDTAFKIYESFESFFQARDDQEAASQALKELKSLETVKLRIAVTGETGAGKSSFINAIRGVRPEQTGAAEIGVNETTMDPTPYECPRYPNVTFYDLPGIGSVRFQPKTYLKDVNFSTYNFFIIVSSERFRSSDADLALEIQKMDKKFYFVLAKVDQDLENEKRTRGEAYNEGNVLQKIRDTCRRQLEALGVSSPKVFLLSNWNIAKLDFHQLEDTLEQDLPHLQKLVFLLSLPNFSKEILEKKRAALKKLTWLIALASGGAGAISIPSVSLQCNIQLLLVSMIGFYKHFGLDDESLSRMASQADLPLSELKGMMRSPEIQNIQLPLVQLSWAKKSCCVLGMVKGKLSHALISAACSFVVSVYQLSKVVDELYADALQVRAKALGDENY</sequence>
<dbReference type="SUPFAM" id="SSF52540">
    <property type="entry name" value="P-loop containing nucleoside triphosphate hydrolases"/>
    <property type="match status" value="1"/>
</dbReference>
<reference evidence="6 7" key="1">
    <citation type="journal article" date="2012" name="Genome Biol.">
        <title>Sequencing three crocodilian genomes to illuminate the evolution of archosaurs and amniotes.</title>
        <authorList>
            <person name="St John J.A."/>
            <person name="Braun E.L."/>
            <person name="Isberg S.R."/>
            <person name="Miles L.G."/>
            <person name="Chong A.Y."/>
            <person name="Gongora J."/>
            <person name="Dalzell P."/>
            <person name="Moran C."/>
            <person name="Bed'hom B."/>
            <person name="Abzhanov A."/>
            <person name="Burgess S.C."/>
            <person name="Cooksey A.M."/>
            <person name="Castoe T.A."/>
            <person name="Crawford N.G."/>
            <person name="Densmore L.D."/>
            <person name="Drew J.C."/>
            <person name="Edwards S.V."/>
            <person name="Faircloth B.C."/>
            <person name="Fujita M.K."/>
            <person name="Greenwold M.J."/>
            <person name="Hoffmann F.G."/>
            <person name="Howard J.M."/>
            <person name="Iguchi T."/>
            <person name="Janes D.E."/>
            <person name="Khan S.Y."/>
            <person name="Kohno S."/>
            <person name="de Koning A.J."/>
            <person name="Lance S.L."/>
            <person name="McCarthy F.M."/>
            <person name="McCormack J.E."/>
            <person name="Merchant M.E."/>
            <person name="Peterson D.G."/>
            <person name="Pollock D.D."/>
            <person name="Pourmand N."/>
            <person name="Raney B.J."/>
            <person name="Roessler K.A."/>
            <person name="Sanford J.R."/>
            <person name="Sawyer R.H."/>
            <person name="Schmidt C.J."/>
            <person name="Triplett E.W."/>
            <person name="Tuberville T.D."/>
            <person name="Venegas-Anaya M."/>
            <person name="Howard J.T."/>
            <person name="Jarvis E.D."/>
            <person name="Guillette L.J.Jr."/>
            <person name="Glenn T.C."/>
            <person name="Green R.E."/>
            <person name="Ray D.A."/>
        </authorList>
    </citation>
    <scope>NUCLEOTIDE SEQUENCE [LARGE SCALE GENOMIC DNA]</scope>
    <source>
        <strain evidence="6">KSC_2009_1</strain>
    </source>
</reference>
<dbReference type="Proteomes" id="UP000050525">
    <property type="component" value="Unassembled WGS sequence"/>
</dbReference>
<dbReference type="InterPro" id="IPR051515">
    <property type="entry name" value="IRG"/>
</dbReference>
<evidence type="ECO:0000313" key="7">
    <source>
        <dbReference type="Proteomes" id="UP000050525"/>
    </source>
</evidence>
<accession>A0A151MCE0</accession>
<evidence type="ECO:0000259" key="5">
    <source>
        <dbReference type="PROSITE" id="PS51716"/>
    </source>
</evidence>
<dbReference type="PANTHER" id="PTHR32341:SF17">
    <property type="entry name" value="IRG-TYPE G DOMAIN-CONTAINING PROTEIN"/>
    <property type="match status" value="1"/>
</dbReference>
<dbReference type="KEGG" id="amj:102576698"/>
<evidence type="ECO:0000256" key="3">
    <source>
        <dbReference type="ARBA" id="ARBA00022801"/>
    </source>
</evidence>
<dbReference type="EMBL" id="AKHW03006265">
    <property type="protein sequence ID" value="KYO22208.1"/>
    <property type="molecule type" value="Genomic_DNA"/>
</dbReference>
<dbReference type="InterPro" id="IPR007743">
    <property type="entry name" value="Immunity-related_GTPase-like"/>
</dbReference>
<evidence type="ECO:0000313" key="6">
    <source>
        <dbReference type="EMBL" id="KYO22208.1"/>
    </source>
</evidence>
<dbReference type="GO" id="GO:0016020">
    <property type="term" value="C:membrane"/>
    <property type="evidence" value="ECO:0007669"/>
    <property type="project" value="InterPro"/>
</dbReference>
<organism evidence="6 7">
    <name type="scientific">Alligator mississippiensis</name>
    <name type="common">American alligator</name>
    <dbReference type="NCBI Taxonomy" id="8496"/>
    <lineage>
        <taxon>Eukaryota</taxon>
        <taxon>Metazoa</taxon>
        <taxon>Chordata</taxon>
        <taxon>Craniata</taxon>
        <taxon>Vertebrata</taxon>
        <taxon>Euteleostomi</taxon>
        <taxon>Archelosauria</taxon>
        <taxon>Archosauria</taxon>
        <taxon>Crocodylia</taxon>
        <taxon>Alligatoridae</taxon>
        <taxon>Alligatorinae</taxon>
        <taxon>Alligator</taxon>
    </lineage>
</organism>
<dbReference type="InterPro" id="IPR027417">
    <property type="entry name" value="P-loop_NTPase"/>
</dbReference>
<keyword evidence="2" id="KW-0547">Nucleotide-binding</keyword>
<evidence type="ECO:0000256" key="2">
    <source>
        <dbReference type="ARBA" id="ARBA00022741"/>
    </source>
</evidence>
<proteinExistence type="inferred from homology"/>
<dbReference type="GO" id="GO:0005525">
    <property type="term" value="F:GTP binding"/>
    <property type="evidence" value="ECO:0007669"/>
    <property type="project" value="UniProtKB-KW"/>
</dbReference>
<dbReference type="PANTHER" id="PTHR32341">
    <property type="entry name" value="INTERFERON-INDUCIBLE GTPASE"/>
    <property type="match status" value="1"/>
</dbReference>
<gene>
    <name evidence="6" type="ORF">Y1Q_0024402</name>
</gene>
<keyword evidence="4" id="KW-0342">GTP-binding</keyword>
<name>A0A151MCE0_ALLMI</name>